<name>A0A2I4HTL8_JUGRE</name>
<dbReference type="PROSITE" id="PS50280">
    <property type="entry name" value="SET"/>
    <property type="match status" value="1"/>
</dbReference>
<keyword evidence="7" id="KW-0479">Metal-binding</keyword>
<dbReference type="Proteomes" id="UP000235220">
    <property type="component" value="Chromosome 11"/>
</dbReference>
<keyword evidence="14" id="KW-1185">Reference proteome</keyword>
<keyword evidence="8" id="KW-0862">Zinc</keyword>
<dbReference type="FunFam" id="2.170.270.10:FF:000046">
    <property type="entry name" value="SET-domain containing protein lysine methyltransferase family protein"/>
    <property type="match status" value="1"/>
</dbReference>
<evidence type="ECO:0000256" key="5">
    <source>
        <dbReference type="ARBA" id="ARBA00022679"/>
    </source>
</evidence>
<dbReference type="Gene3D" id="2.170.270.10">
    <property type="entry name" value="SET domain"/>
    <property type="match status" value="1"/>
</dbReference>
<dbReference type="PANTHER" id="PTHR46450:SF24">
    <property type="entry name" value="HISTONE-LYSINE N-METHYLTRANSFERASE SUVR4"/>
    <property type="match status" value="1"/>
</dbReference>
<evidence type="ECO:0000313" key="15">
    <source>
        <dbReference type="RefSeq" id="XP_018859496.1"/>
    </source>
</evidence>
<dbReference type="InterPro" id="IPR003616">
    <property type="entry name" value="Post-SET_dom"/>
</dbReference>
<dbReference type="Gene3D" id="1.10.8.850">
    <property type="entry name" value="Histone-lysine N methyltransferase , C-terminal domain-like"/>
    <property type="match status" value="1"/>
</dbReference>
<dbReference type="GO" id="GO:0042054">
    <property type="term" value="F:histone methyltransferase activity"/>
    <property type="evidence" value="ECO:0007669"/>
    <property type="project" value="InterPro"/>
</dbReference>
<dbReference type="SMART" id="SM00317">
    <property type="entry name" value="SET"/>
    <property type="match status" value="1"/>
</dbReference>
<feature type="domain" description="Post-SET" evidence="13">
    <location>
        <begin position="666"/>
        <end position="682"/>
    </location>
</feature>
<proteinExistence type="predicted"/>
<dbReference type="GO" id="GO:0008270">
    <property type="term" value="F:zinc ion binding"/>
    <property type="evidence" value="ECO:0007669"/>
    <property type="project" value="InterPro"/>
</dbReference>
<dbReference type="GO" id="GO:0032259">
    <property type="term" value="P:methylation"/>
    <property type="evidence" value="ECO:0007669"/>
    <property type="project" value="UniProtKB-KW"/>
</dbReference>
<evidence type="ECO:0000256" key="7">
    <source>
        <dbReference type="ARBA" id="ARBA00022723"/>
    </source>
</evidence>
<evidence type="ECO:0000259" key="12">
    <source>
        <dbReference type="PROSITE" id="PS50867"/>
    </source>
</evidence>
<organism evidence="14 15">
    <name type="scientific">Juglans regia</name>
    <name type="common">English walnut</name>
    <dbReference type="NCBI Taxonomy" id="51240"/>
    <lineage>
        <taxon>Eukaryota</taxon>
        <taxon>Viridiplantae</taxon>
        <taxon>Streptophyta</taxon>
        <taxon>Embryophyta</taxon>
        <taxon>Tracheophyta</taxon>
        <taxon>Spermatophyta</taxon>
        <taxon>Magnoliopsida</taxon>
        <taxon>eudicotyledons</taxon>
        <taxon>Gunneridae</taxon>
        <taxon>Pentapetalae</taxon>
        <taxon>rosids</taxon>
        <taxon>fabids</taxon>
        <taxon>Fagales</taxon>
        <taxon>Juglandaceae</taxon>
        <taxon>Juglans</taxon>
    </lineage>
</organism>
<dbReference type="STRING" id="51240.A0A2I4HTL8"/>
<keyword evidence="9" id="KW-0539">Nucleus</keyword>
<feature type="domain" description="Pre-SET" evidence="12">
    <location>
        <begin position="419"/>
        <end position="518"/>
    </location>
</feature>
<dbReference type="PROSITE" id="PS50867">
    <property type="entry name" value="PRE_SET"/>
    <property type="match status" value="1"/>
</dbReference>
<evidence type="ECO:0000256" key="8">
    <source>
        <dbReference type="ARBA" id="ARBA00022833"/>
    </source>
</evidence>
<gene>
    <name evidence="15" type="primary">LOC109021334</name>
</gene>
<reference evidence="15" key="1">
    <citation type="submission" date="2025-08" db="UniProtKB">
        <authorList>
            <consortium name="RefSeq"/>
        </authorList>
    </citation>
    <scope>IDENTIFICATION</scope>
    <source>
        <tissue evidence="15">Leaves</tissue>
    </source>
</reference>
<dbReference type="Pfam" id="PF05033">
    <property type="entry name" value="Pre-SET"/>
    <property type="match status" value="1"/>
</dbReference>
<dbReference type="RefSeq" id="XP_018859496.1">
    <property type="nucleotide sequence ID" value="XM_019003951.2"/>
</dbReference>
<evidence type="ECO:0000256" key="6">
    <source>
        <dbReference type="ARBA" id="ARBA00022691"/>
    </source>
</evidence>
<evidence type="ECO:0000256" key="3">
    <source>
        <dbReference type="ARBA" id="ARBA00022454"/>
    </source>
</evidence>
<evidence type="ECO:0000259" key="13">
    <source>
        <dbReference type="PROSITE" id="PS50868"/>
    </source>
</evidence>
<dbReference type="PROSITE" id="PS50868">
    <property type="entry name" value="POST_SET"/>
    <property type="match status" value="1"/>
</dbReference>
<dbReference type="PANTHER" id="PTHR46450">
    <property type="entry name" value="INACTIVE HISTONE-LYSINE N-METHYLTRANSFERASE SUVR1-RELATED"/>
    <property type="match status" value="1"/>
</dbReference>
<protein>
    <submittedName>
        <fullName evidence="15">Probable inactive histone-lysine N-methyltransferase SUVR2</fullName>
    </submittedName>
</protein>
<dbReference type="GO" id="GO:0005694">
    <property type="term" value="C:chromosome"/>
    <property type="evidence" value="ECO:0007669"/>
    <property type="project" value="UniProtKB-SubCell"/>
</dbReference>
<dbReference type="GeneID" id="109021334"/>
<comment type="subcellular location">
    <subcellularLocation>
        <location evidence="2">Chromosome</location>
    </subcellularLocation>
    <subcellularLocation>
        <location evidence="1">Nucleus</location>
    </subcellularLocation>
</comment>
<accession>A0A2I4HTL8</accession>
<evidence type="ECO:0000256" key="10">
    <source>
        <dbReference type="SAM" id="MobiDB-lite"/>
    </source>
</evidence>
<dbReference type="FunCoup" id="A0A2I4HTL8">
    <property type="interactions" value="1334"/>
</dbReference>
<dbReference type="InParanoid" id="A0A2I4HTL8"/>
<evidence type="ECO:0000256" key="9">
    <source>
        <dbReference type="ARBA" id="ARBA00023242"/>
    </source>
</evidence>
<dbReference type="Pfam" id="PF10440">
    <property type="entry name" value="WIYLD"/>
    <property type="match status" value="1"/>
</dbReference>
<dbReference type="InterPro" id="IPR046341">
    <property type="entry name" value="SET_dom_sf"/>
</dbReference>
<feature type="compositionally biased region" description="Polar residues" evidence="10">
    <location>
        <begin position="213"/>
        <end position="227"/>
    </location>
</feature>
<dbReference type="OrthoDB" id="308383at2759"/>
<dbReference type="SUPFAM" id="SSF82199">
    <property type="entry name" value="SET domain"/>
    <property type="match status" value="1"/>
</dbReference>
<dbReference type="InterPro" id="IPR007728">
    <property type="entry name" value="Pre-SET_dom"/>
</dbReference>
<evidence type="ECO:0000313" key="14">
    <source>
        <dbReference type="Proteomes" id="UP000235220"/>
    </source>
</evidence>
<dbReference type="GO" id="GO:0005634">
    <property type="term" value="C:nucleus"/>
    <property type="evidence" value="ECO:0007669"/>
    <property type="project" value="UniProtKB-SubCell"/>
</dbReference>
<dbReference type="InterPro" id="IPR001214">
    <property type="entry name" value="SET_dom"/>
</dbReference>
<keyword evidence="3" id="KW-0158">Chromosome</keyword>
<evidence type="ECO:0000256" key="2">
    <source>
        <dbReference type="ARBA" id="ARBA00004286"/>
    </source>
</evidence>
<dbReference type="AlphaFoldDB" id="A0A2I4HTL8"/>
<dbReference type="Pfam" id="PF00856">
    <property type="entry name" value="SET"/>
    <property type="match status" value="1"/>
</dbReference>
<dbReference type="CDD" id="cd10538">
    <property type="entry name" value="SET_SETDB-like"/>
    <property type="match status" value="1"/>
</dbReference>
<keyword evidence="6" id="KW-0949">S-adenosyl-L-methionine</keyword>
<keyword evidence="4" id="KW-0489">Methyltransferase</keyword>
<dbReference type="PROSITE" id="PS51580">
    <property type="entry name" value="SAM_MT43_3"/>
    <property type="match status" value="1"/>
</dbReference>
<dbReference type="SMART" id="SM00468">
    <property type="entry name" value="PreSET"/>
    <property type="match status" value="1"/>
</dbReference>
<sequence>MASNPRVFKALEAMRALGISDEEVKPVLKRLLKLYDKNWELIEEDNYRTLVDAYFELKENSKHDEGIERSTKIPHLQEKNDEKNTLKISGQGIIMEQSEPCLSEGRSAGSSERPRTHFIDKGKDPISSHVVDRKSASERSLSAHVWRKNMPSSQRNVQRENMKSNHHNKMLIQEPIIIPPRVPKRSSNDSTPHHSVKALASQSQHSCDKDDNSPGNDDTSTGNNFDIASSPSGEVKILLNCDSTLGQLNFHTPNFDAVLRFVEDKYFRSYKITGPQFSVRKLLKDLCESYLKLGTDSPDRSVVANSSNCGINISDTMHVSIPKKRAIEIQNFETYSNQKSSASSGHTNSYNFFPDEMNHLHSFHDITKGAEKVEISLVHEFCNESLPKFNYIPHNLIYQNGNVNISLARISDEDCCSGCSGDCLSSSIPCACARETGGEFAYTTQGRLKGDFLSACMSLKREPQEHHFVYCQDCPLERTQNEYMPERCKGHLVKKFIKECWRKCGCDMRCGNRIVQRGITCKLQVFLTPEGKGWGLRTLEDLPKGTFVCEYVGEVLTNMELYERILQSSGNERHTYPVTLDADWGSEGILRDEEALCLDATFHGNVARFINHRCFDANLVDIPVEVETPDRHYYHIAFFTTSKVSAFQELTWDYGIDFADKNHPIKAFSCHCGSSSCRDMKRKRR</sequence>
<dbReference type="KEGG" id="jre:109021334"/>
<feature type="compositionally biased region" description="Basic and acidic residues" evidence="10">
    <location>
        <begin position="112"/>
        <end position="137"/>
    </location>
</feature>
<feature type="region of interest" description="Disordered" evidence="10">
    <location>
        <begin position="103"/>
        <end position="227"/>
    </location>
</feature>
<evidence type="ECO:0000259" key="11">
    <source>
        <dbReference type="PROSITE" id="PS50280"/>
    </source>
</evidence>
<dbReference type="InterPro" id="IPR018848">
    <property type="entry name" value="WIYLD_domain"/>
</dbReference>
<keyword evidence="5" id="KW-0808">Transferase</keyword>
<feature type="domain" description="SET" evidence="11">
    <location>
        <begin position="521"/>
        <end position="655"/>
    </location>
</feature>
<evidence type="ECO:0000256" key="1">
    <source>
        <dbReference type="ARBA" id="ARBA00004123"/>
    </source>
</evidence>
<dbReference type="InterPro" id="IPR043017">
    <property type="entry name" value="WIYLD_dom_sf"/>
</dbReference>
<dbReference type="InterPro" id="IPR025776">
    <property type="entry name" value="SUVR4/1/2"/>
</dbReference>
<evidence type="ECO:0000256" key="4">
    <source>
        <dbReference type="ARBA" id="ARBA00022603"/>
    </source>
</evidence>